<evidence type="ECO:0000259" key="1">
    <source>
        <dbReference type="Pfam" id="PF04917"/>
    </source>
</evidence>
<dbReference type="Pfam" id="PF04917">
    <property type="entry name" value="Shufflon_N"/>
    <property type="match status" value="1"/>
</dbReference>
<protein>
    <submittedName>
        <fullName evidence="2">Shufflon system plasmid conjugative transfer pilus tip adhesin PilV</fullName>
    </submittedName>
</protein>
<dbReference type="AlphaFoldDB" id="A0A3T0C4T6"/>
<reference evidence="2" key="1">
    <citation type="submission" date="2018-12" db="EMBL/GenBank/DDBJ databases">
        <title>Complete genome sequences of twenty non-typhoidal Salmonella isolates from Rwanda.</title>
        <authorList>
            <person name="Byukusenge M."/>
            <person name="Li L."/>
            <person name="Subhashinie K."/>
            <person name="Nzayirambaho M."/>
            <person name="Kuchipudi S.V."/>
            <person name="Jayarao B.M."/>
        </authorList>
    </citation>
    <scope>NUCLEOTIDE SEQUENCE</scope>
    <source>
        <strain evidence="2">RSE21</strain>
        <plasmid evidence="2">pRSE21</plasmid>
    </source>
</reference>
<keyword evidence="2" id="KW-0614">Plasmid</keyword>
<organism evidence="2">
    <name type="scientific">Salmonella enterica subsp. enterica serovar Karamoja</name>
    <dbReference type="NCBI Taxonomy" id="2500153"/>
    <lineage>
        <taxon>Bacteria</taxon>
        <taxon>Pseudomonadati</taxon>
        <taxon>Pseudomonadota</taxon>
        <taxon>Gammaproteobacteria</taxon>
        <taxon>Enterobacterales</taxon>
        <taxon>Enterobacteriaceae</taxon>
        <taxon>Salmonella</taxon>
    </lineage>
</organism>
<evidence type="ECO:0000313" key="2">
    <source>
        <dbReference type="EMBL" id="AZT39720.1"/>
    </source>
</evidence>
<feature type="domain" description="Bacterial shufflon protein N-terminal" evidence="1">
    <location>
        <begin position="73"/>
        <end position="388"/>
    </location>
</feature>
<geneLocation type="plasmid" evidence="2">
    <name>pRSE21</name>
</geneLocation>
<accession>A0A3T0C4T6</accession>
<name>A0A3T0C4T6_SALET</name>
<gene>
    <name evidence="2" type="primary">pilV</name>
    <name evidence="2" type="ORF">ELZ88_24680</name>
</gene>
<dbReference type="InterPro" id="IPR007001">
    <property type="entry name" value="Shufflon_N"/>
</dbReference>
<proteinExistence type="predicted"/>
<sequence>MTSHYPLTLRGFLHALAPWQPHTPGGTPPVPVPSPVLRGVTTASIIEVMLVVGLISVLSMGYMATEKKANEKLRWGTMADQLTLVSNAAKQYIQDNEDTLLQNVTSGHPQTISAKTLQDDGYIPSGFGLTNASHQGYEVDVALNPKQSGHLEAFVLTTDGVAIPFDGMRTISADAGGMAGYVENTSVATGAYGGWSVQLTDYGITASTGHLVSYLSSDVLGSNDEASDRLYRYTVTNRPDLNTMHTAINMGGNNINNGGTINTAAVTASGALQSDSVTTNTLTANTSVNTSTLTASNSITTNALTANNSINTNALYANGITTYGNVSATGTVTANGTITGGGTVRANGRLSAGEYLQLDAVATAGTACSPNGLVSRDSNGAILSCQSGVWATSSVGWKTPPAQTISCMTNNFEADAKIDASGVVQTRLIELVNVSSGKSKTAWDWQVGVGTSSIKDSAGGYPTVVVSVTGLTLMTNYLLNNYGYTVYNLDCVANWKW</sequence>
<dbReference type="RefSeq" id="WP_168445769.1">
    <property type="nucleotide sequence ID" value="NZ_CP034710.1"/>
</dbReference>
<dbReference type="EMBL" id="CP034710">
    <property type="protein sequence ID" value="AZT39720.1"/>
    <property type="molecule type" value="Genomic_DNA"/>
</dbReference>